<accession>A0A9R1X1S0</accession>
<proteinExistence type="predicted"/>
<protein>
    <submittedName>
        <fullName evidence="1">Uncharacterized protein</fullName>
    </submittedName>
</protein>
<dbReference type="EMBL" id="NBSK02000007">
    <property type="protein sequence ID" value="KAJ0197380.1"/>
    <property type="molecule type" value="Genomic_DNA"/>
</dbReference>
<evidence type="ECO:0000313" key="2">
    <source>
        <dbReference type="Proteomes" id="UP000235145"/>
    </source>
</evidence>
<gene>
    <name evidence="1" type="ORF">LSAT_V11C700371470</name>
</gene>
<comment type="caution">
    <text evidence="1">The sequence shown here is derived from an EMBL/GenBank/DDBJ whole genome shotgun (WGS) entry which is preliminary data.</text>
</comment>
<organism evidence="1 2">
    <name type="scientific">Lactuca sativa</name>
    <name type="common">Garden lettuce</name>
    <dbReference type="NCBI Taxonomy" id="4236"/>
    <lineage>
        <taxon>Eukaryota</taxon>
        <taxon>Viridiplantae</taxon>
        <taxon>Streptophyta</taxon>
        <taxon>Embryophyta</taxon>
        <taxon>Tracheophyta</taxon>
        <taxon>Spermatophyta</taxon>
        <taxon>Magnoliopsida</taxon>
        <taxon>eudicotyledons</taxon>
        <taxon>Gunneridae</taxon>
        <taxon>Pentapetalae</taxon>
        <taxon>asterids</taxon>
        <taxon>campanulids</taxon>
        <taxon>Asterales</taxon>
        <taxon>Asteraceae</taxon>
        <taxon>Cichorioideae</taxon>
        <taxon>Cichorieae</taxon>
        <taxon>Lactucinae</taxon>
        <taxon>Lactuca</taxon>
    </lineage>
</organism>
<dbReference type="AlphaFoldDB" id="A0A9R1X1S0"/>
<keyword evidence="2" id="KW-1185">Reference proteome</keyword>
<sequence length="224" mass="26289">MDIRRPDLWFWCVRPHLNRLYGVGQDWTRRFVLSTRRVGDHCAPNPSCEWVNDRKEVPWGLRCEKGPGSLGTQRVGPRSRRESTCAPQIVQTLHDIEVSYLPVGVGLRPQCWPTKKGYFYDNGLCDNYLVVGGEIVPSYRLKDTDADYRLKDTNECYRLKDTDDIVWYVWKDKELKDFLWVYATATTVRHFEKALEELKKFNAEAHDWLIQILPAHWARSHFSG</sequence>
<evidence type="ECO:0000313" key="1">
    <source>
        <dbReference type="EMBL" id="KAJ0197380.1"/>
    </source>
</evidence>
<dbReference type="Proteomes" id="UP000235145">
    <property type="component" value="Unassembled WGS sequence"/>
</dbReference>
<reference evidence="1 2" key="1">
    <citation type="journal article" date="2017" name="Nat. Commun.">
        <title>Genome assembly with in vitro proximity ligation data and whole-genome triplication in lettuce.</title>
        <authorList>
            <person name="Reyes-Chin-Wo S."/>
            <person name="Wang Z."/>
            <person name="Yang X."/>
            <person name="Kozik A."/>
            <person name="Arikit S."/>
            <person name="Song C."/>
            <person name="Xia L."/>
            <person name="Froenicke L."/>
            <person name="Lavelle D.O."/>
            <person name="Truco M.J."/>
            <person name="Xia R."/>
            <person name="Zhu S."/>
            <person name="Xu C."/>
            <person name="Xu H."/>
            <person name="Xu X."/>
            <person name="Cox K."/>
            <person name="Korf I."/>
            <person name="Meyers B.C."/>
            <person name="Michelmore R.W."/>
        </authorList>
    </citation>
    <scope>NUCLEOTIDE SEQUENCE [LARGE SCALE GENOMIC DNA]</scope>
    <source>
        <strain evidence="2">cv. Salinas</strain>
        <tissue evidence="1">Seedlings</tissue>
    </source>
</reference>
<name>A0A9R1X1S0_LACSA</name>